<dbReference type="AlphaFoldDB" id="A0A0G1LN67"/>
<name>A0A0G1LN67_9BACT</name>
<evidence type="ECO:0000313" key="4">
    <source>
        <dbReference type="Proteomes" id="UP000034154"/>
    </source>
</evidence>
<proteinExistence type="predicted"/>
<gene>
    <name evidence="3" type="ORF">UW63_C0033G0007</name>
</gene>
<evidence type="ECO:0000313" key="3">
    <source>
        <dbReference type="EMBL" id="KKT70212.1"/>
    </source>
</evidence>
<evidence type="ECO:0000256" key="1">
    <source>
        <dbReference type="SAM" id="Coils"/>
    </source>
</evidence>
<reference evidence="3 4" key="1">
    <citation type="journal article" date="2015" name="Nature">
        <title>rRNA introns, odd ribosomes, and small enigmatic genomes across a large radiation of phyla.</title>
        <authorList>
            <person name="Brown C.T."/>
            <person name="Hug L.A."/>
            <person name="Thomas B.C."/>
            <person name="Sharon I."/>
            <person name="Castelle C.J."/>
            <person name="Singh A."/>
            <person name="Wilkins M.J."/>
            <person name="Williams K.H."/>
            <person name="Banfield J.F."/>
        </authorList>
    </citation>
    <scope>NUCLEOTIDE SEQUENCE [LARGE SCALE GENOMIC DNA]</scope>
</reference>
<comment type="caution">
    <text evidence="3">The sequence shown here is derived from an EMBL/GenBank/DDBJ whole genome shotgun (WGS) entry which is preliminary data.</text>
</comment>
<keyword evidence="2" id="KW-0472">Membrane</keyword>
<accession>A0A0G1LN67</accession>
<keyword evidence="2" id="KW-1133">Transmembrane helix</keyword>
<dbReference type="EMBL" id="LCJB01000033">
    <property type="protein sequence ID" value="KKT70212.1"/>
    <property type="molecule type" value="Genomic_DNA"/>
</dbReference>
<feature type="coiled-coil region" evidence="1">
    <location>
        <begin position="34"/>
        <end position="61"/>
    </location>
</feature>
<keyword evidence="2" id="KW-0812">Transmembrane</keyword>
<sequence>MFQSQDILYIVLAFCALWVTAFMCWLIWQIAMILKNINDTMAEAREKMSKIEEAITGIRNKFEKATVGLSFLVDGIRKIFEYTIDKKLERKIEKKSKKIVDEDEI</sequence>
<evidence type="ECO:0000256" key="2">
    <source>
        <dbReference type="SAM" id="Phobius"/>
    </source>
</evidence>
<dbReference type="Proteomes" id="UP000034154">
    <property type="component" value="Unassembled WGS sequence"/>
</dbReference>
<organism evidence="3 4">
    <name type="scientific">Candidatus Uhrbacteria bacterium GW2011_GWF2_44_350</name>
    <dbReference type="NCBI Taxonomy" id="1619000"/>
    <lineage>
        <taxon>Bacteria</taxon>
        <taxon>Candidatus Uhriibacteriota</taxon>
    </lineage>
</organism>
<feature type="transmembrane region" description="Helical" evidence="2">
    <location>
        <begin position="7"/>
        <end position="28"/>
    </location>
</feature>
<keyword evidence="1" id="KW-0175">Coiled coil</keyword>
<protein>
    <submittedName>
        <fullName evidence="3">Uncharacterized protein</fullName>
    </submittedName>
</protein>